<feature type="compositionally biased region" description="Basic and acidic residues" evidence="1">
    <location>
        <begin position="69"/>
        <end position="80"/>
    </location>
</feature>
<organism evidence="2 3">
    <name type="scientific">Eimeria maxima</name>
    <name type="common">Coccidian parasite</name>
    <dbReference type="NCBI Taxonomy" id="5804"/>
    <lineage>
        <taxon>Eukaryota</taxon>
        <taxon>Sar</taxon>
        <taxon>Alveolata</taxon>
        <taxon>Apicomplexa</taxon>
        <taxon>Conoidasida</taxon>
        <taxon>Coccidia</taxon>
        <taxon>Eucoccidiorida</taxon>
        <taxon>Eimeriorina</taxon>
        <taxon>Eimeriidae</taxon>
        <taxon>Eimeria</taxon>
    </lineage>
</organism>
<dbReference type="AlphaFoldDB" id="U6MBA1"/>
<protein>
    <submittedName>
        <fullName evidence="2">Uncharacterized protein</fullName>
    </submittedName>
</protein>
<sequence length="96" mass="10500">MADLNSSYPASGSGERHETMHQQPLSNQRSEQPQQQPSAANSAAQVGAEETGNQAALDDLRKHGTQMTPKERKQAEEYLRAKYGAGSPHHSADEER</sequence>
<proteinExistence type="predicted"/>
<gene>
    <name evidence="2" type="ORF">EMWEY_00024670</name>
</gene>
<evidence type="ECO:0000313" key="3">
    <source>
        <dbReference type="Proteomes" id="UP000030763"/>
    </source>
</evidence>
<evidence type="ECO:0000256" key="1">
    <source>
        <dbReference type="SAM" id="MobiDB-lite"/>
    </source>
</evidence>
<dbReference type="VEuPathDB" id="ToxoDB:EMWEY_00024670"/>
<reference evidence="2" key="1">
    <citation type="submission" date="2013-10" db="EMBL/GenBank/DDBJ databases">
        <title>Genomic analysis of the causative agents of coccidiosis in chickens.</title>
        <authorList>
            <person name="Reid A.J."/>
            <person name="Blake D."/>
            <person name="Billington K."/>
            <person name="Browne H."/>
            <person name="Dunn M."/>
            <person name="Hung S."/>
            <person name="Kawahara F."/>
            <person name="Miranda-Saavedra D."/>
            <person name="Mourier T."/>
            <person name="Nagra H."/>
            <person name="Otto T.D."/>
            <person name="Rawlings N."/>
            <person name="Sanchez A."/>
            <person name="Sanders M."/>
            <person name="Subramaniam C."/>
            <person name="Tay Y."/>
            <person name="Dear P."/>
            <person name="Doerig C."/>
            <person name="Gruber A."/>
            <person name="Parkinson J."/>
            <person name="Shirley M."/>
            <person name="Wan K.L."/>
            <person name="Berriman M."/>
            <person name="Tomley F."/>
            <person name="Pain A."/>
        </authorList>
    </citation>
    <scope>NUCLEOTIDE SEQUENCE [LARGE SCALE GENOMIC DNA]</scope>
    <source>
        <strain evidence="2">Weybridge</strain>
    </source>
</reference>
<feature type="region of interest" description="Disordered" evidence="1">
    <location>
        <begin position="1"/>
        <end position="96"/>
    </location>
</feature>
<dbReference type="RefSeq" id="XP_013336394.1">
    <property type="nucleotide sequence ID" value="XM_013480940.1"/>
</dbReference>
<name>U6MBA1_EIMMA</name>
<dbReference type="Proteomes" id="UP000030763">
    <property type="component" value="Unassembled WGS sequence"/>
</dbReference>
<feature type="compositionally biased region" description="Polar residues" evidence="1">
    <location>
        <begin position="1"/>
        <end position="10"/>
    </location>
</feature>
<dbReference type="GeneID" id="25336453"/>
<keyword evidence="3" id="KW-1185">Reference proteome</keyword>
<dbReference type="EMBL" id="HG720792">
    <property type="protein sequence ID" value="CDJ59749.1"/>
    <property type="molecule type" value="Genomic_DNA"/>
</dbReference>
<accession>U6MBA1</accession>
<reference evidence="2" key="2">
    <citation type="submission" date="2013-10" db="EMBL/GenBank/DDBJ databases">
        <authorList>
            <person name="Aslett M."/>
        </authorList>
    </citation>
    <scope>NUCLEOTIDE SEQUENCE [LARGE SCALE GENOMIC DNA]</scope>
    <source>
        <strain evidence="2">Weybridge</strain>
    </source>
</reference>
<dbReference type="OMA" id="GASHETH"/>
<feature type="compositionally biased region" description="Low complexity" evidence="1">
    <location>
        <begin position="26"/>
        <end position="45"/>
    </location>
</feature>
<dbReference type="OrthoDB" id="346258at2759"/>
<evidence type="ECO:0000313" key="2">
    <source>
        <dbReference type="EMBL" id="CDJ59749.1"/>
    </source>
</evidence>